<feature type="signal peptide" evidence="2">
    <location>
        <begin position="1"/>
        <end position="26"/>
    </location>
</feature>
<sequence>MNKHLLSGIAATTFAASLAFAAPASAAVTLNTDGTGFVGKGDVQLALNLNNAQVQNGSFVFAAVSTTVSEYSWECTNSNNEKVQPRESTTTTSTSGLVSADARVKNQITGWDLKGYTGTLTESSTSEGPKLNSCPNSAGSWTLTTPAGEPEVVSSSSSLTVNGVPLS</sequence>
<dbReference type="RefSeq" id="WP_344122969.1">
    <property type="nucleotide sequence ID" value="NZ_BAAAOA010000029.1"/>
</dbReference>
<reference evidence="4" key="1">
    <citation type="journal article" date="2019" name="Int. J. Syst. Evol. Microbiol.">
        <title>The Global Catalogue of Microorganisms (GCM) 10K type strain sequencing project: providing services to taxonomists for standard genome sequencing and annotation.</title>
        <authorList>
            <consortium name="The Broad Institute Genomics Platform"/>
            <consortium name="The Broad Institute Genome Sequencing Center for Infectious Disease"/>
            <person name="Wu L."/>
            <person name="Ma J."/>
        </authorList>
    </citation>
    <scope>NUCLEOTIDE SEQUENCE [LARGE SCALE GENOMIC DNA]</scope>
    <source>
        <strain evidence="4">JCM 14735</strain>
    </source>
</reference>
<gene>
    <name evidence="3" type="ORF">GCM10009767_24860</name>
</gene>
<dbReference type="Proteomes" id="UP001501204">
    <property type="component" value="Unassembled WGS sequence"/>
</dbReference>
<feature type="chain" id="PRO_5046889937" description="Secreted protein" evidence="2">
    <location>
        <begin position="27"/>
        <end position="167"/>
    </location>
</feature>
<keyword evidence="4" id="KW-1185">Reference proteome</keyword>
<accession>A0ABP4X0Y3</accession>
<feature type="compositionally biased region" description="Polar residues" evidence="1">
    <location>
        <begin position="133"/>
        <end position="145"/>
    </location>
</feature>
<evidence type="ECO:0000313" key="3">
    <source>
        <dbReference type="EMBL" id="GAA1765241.1"/>
    </source>
</evidence>
<dbReference type="EMBL" id="BAAAOA010000029">
    <property type="protein sequence ID" value="GAA1765241.1"/>
    <property type="molecule type" value="Genomic_DNA"/>
</dbReference>
<comment type="caution">
    <text evidence="3">The sequence shown here is derived from an EMBL/GenBank/DDBJ whole genome shotgun (WGS) entry which is preliminary data.</text>
</comment>
<feature type="region of interest" description="Disordered" evidence="1">
    <location>
        <begin position="79"/>
        <end position="98"/>
    </location>
</feature>
<name>A0ABP4X0Y3_9MICC</name>
<keyword evidence="2" id="KW-0732">Signal</keyword>
<evidence type="ECO:0000256" key="1">
    <source>
        <dbReference type="SAM" id="MobiDB-lite"/>
    </source>
</evidence>
<feature type="region of interest" description="Disordered" evidence="1">
    <location>
        <begin position="120"/>
        <end position="167"/>
    </location>
</feature>
<protein>
    <recommendedName>
        <fullName evidence="5">Secreted protein</fullName>
    </recommendedName>
</protein>
<evidence type="ECO:0000313" key="4">
    <source>
        <dbReference type="Proteomes" id="UP001501204"/>
    </source>
</evidence>
<evidence type="ECO:0000256" key="2">
    <source>
        <dbReference type="SAM" id="SignalP"/>
    </source>
</evidence>
<organism evidence="3 4">
    <name type="scientific">Kocuria aegyptia</name>
    <dbReference type="NCBI Taxonomy" id="330943"/>
    <lineage>
        <taxon>Bacteria</taxon>
        <taxon>Bacillati</taxon>
        <taxon>Actinomycetota</taxon>
        <taxon>Actinomycetes</taxon>
        <taxon>Micrococcales</taxon>
        <taxon>Micrococcaceae</taxon>
        <taxon>Kocuria</taxon>
    </lineage>
</organism>
<evidence type="ECO:0008006" key="5">
    <source>
        <dbReference type="Google" id="ProtNLM"/>
    </source>
</evidence>
<proteinExistence type="predicted"/>